<evidence type="ECO:0000256" key="6">
    <source>
        <dbReference type="SAM" id="MobiDB-lite"/>
    </source>
</evidence>
<feature type="binding site" evidence="5">
    <location>
        <position position="51"/>
    </location>
    <ligand>
        <name>ATP</name>
        <dbReference type="ChEBI" id="CHEBI:30616"/>
    </ligand>
</feature>
<dbReference type="CDD" id="cd14014">
    <property type="entry name" value="STKc_PknB_like"/>
    <property type="match status" value="1"/>
</dbReference>
<feature type="compositionally biased region" description="Low complexity" evidence="6">
    <location>
        <begin position="502"/>
        <end position="515"/>
    </location>
</feature>
<dbReference type="Proteomes" id="UP001484239">
    <property type="component" value="Unassembled WGS sequence"/>
</dbReference>
<dbReference type="Pfam" id="PF00069">
    <property type="entry name" value="Pkinase"/>
    <property type="match status" value="1"/>
</dbReference>
<keyword evidence="2 5" id="KW-0547">Nucleotide-binding</keyword>
<gene>
    <name evidence="8" type="ORF">WI372_04245</name>
</gene>
<evidence type="ECO:0000256" key="1">
    <source>
        <dbReference type="ARBA" id="ARBA00022679"/>
    </source>
</evidence>
<feature type="domain" description="Protein kinase" evidence="7">
    <location>
        <begin position="22"/>
        <end position="279"/>
    </location>
</feature>
<dbReference type="EMBL" id="JBBHLI010000002">
    <property type="protein sequence ID" value="MEK9500176.1"/>
    <property type="molecule type" value="Genomic_DNA"/>
</dbReference>
<dbReference type="PROSITE" id="PS50011">
    <property type="entry name" value="PROTEIN_KINASE_DOM"/>
    <property type="match status" value="1"/>
</dbReference>
<dbReference type="PROSITE" id="PS00108">
    <property type="entry name" value="PROTEIN_KINASE_ST"/>
    <property type="match status" value="1"/>
</dbReference>
<dbReference type="InterPro" id="IPR008271">
    <property type="entry name" value="Ser/Thr_kinase_AS"/>
</dbReference>
<dbReference type="Gene3D" id="1.10.510.10">
    <property type="entry name" value="Transferase(Phosphotransferase) domain 1"/>
    <property type="match status" value="1"/>
</dbReference>
<feature type="compositionally biased region" description="Pro residues" evidence="6">
    <location>
        <begin position="431"/>
        <end position="440"/>
    </location>
</feature>
<keyword evidence="1" id="KW-0808">Transferase</keyword>
<keyword evidence="9" id="KW-1185">Reference proteome</keyword>
<dbReference type="PANTHER" id="PTHR43289">
    <property type="entry name" value="MITOGEN-ACTIVATED PROTEIN KINASE KINASE KINASE 20-RELATED"/>
    <property type="match status" value="1"/>
</dbReference>
<dbReference type="PANTHER" id="PTHR43289:SF6">
    <property type="entry name" value="SERINE_THREONINE-PROTEIN KINASE NEKL-3"/>
    <property type="match status" value="1"/>
</dbReference>
<keyword evidence="4 5" id="KW-0067">ATP-binding</keyword>
<comment type="caution">
    <text evidence="8">The sequence shown here is derived from an EMBL/GenBank/DDBJ whole genome shotgun (WGS) entry which is preliminary data.</text>
</comment>
<dbReference type="SUPFAM" id="SSF56112">
    <property type="entry name" value="Protein kinase-like (PK-like)"/>
    <property type="match status" value="1"/>
</dbReference>
<name>A0ABU9E5Z9_9BACT</name>
<feature type="region of interest" description="Disordered" evidence="6">
    <location>
        <begin position="552"/>
        <end position="662"/>
    </location>
</feature>
<evidence type="ECO:0000256" key="5">
    <source>
        <dbReference type="PROSITE-ProRule" id="PRU10141"/>
    </source>
</evidence>
<reference evidence="8 9" key="1">
    <citation type="submission" date="2024-02" db="EMBL/GenBank/DDBJ databases">
        <title>A novel Gemmatimonadota bacterium.</title>
        <authorList>
            <person name="Du Z.-J."/>
            <person name="Ye Y.-Q."/>
        </authorList>
    </citation>
    <scope>NUCLEOTIDE SEQUENCE [LARGE SCALE GENOMIC DNA]</scope>
    <source>
        <strain evidence="8 9">DH-20</strain>
    </source>
</reference>
<feature type="region of interest" description="Disordered" evidence="6">
    <location>
        <begin position="489"/>
        <end position="534"/>
    </location>
</feature>
<feature type="compositionally biased region" description="Low complexity" evidence="6">
    <location>
        <begin position="396"/>
        <end position="415"/>
    </location>
</feature>
<protein>
    <submittedName>
        <fullName evidence="8">Protein kinase</fullName>
    </submittedName>
</protein>
<dbReference type="RefSeq" id="WP_405286380.1">
    <property type="nucleotide sequence ID" value="NZ_JBBHLI010000002.1"/>
</dbReference>
<evidence type="ECO:0000313" key="9">
    <source>
        <dbReference type="Proteomes" id="UP001484239"/>
    </source>
</evidence>
<feature type="region of interest" description="Disordered" evidence="6">
    <location>
        <begin position="396"/>
        <end position="474"/>
    </location>
</feature>
<dbReference type="Gene3D" id="3.30.200.20">
    <property type="entry name" value="Phosphorylase Kinase, domain 1"/>
    <property type="match status" value="1"/>
</dbReference>
<dbReference type="InterPro" id="IPR011009">
    <property type="entry name" value="Kinase-like_dom_sf"/>
</dbReference>
<keyword evidence="3 8" id="KW-0418">Kinase</keyword>
<evidence type="ECO:0000256" key="3">
    <source>
        <dbReference type="ARBA" id="ARBA00022777"/>
    </source>
</evidence>
<feature type="compositionally biased region" description="Low complexity" evidence="6">
    <location>
        <begin position="600"/>
        <end position="627"/>
    </location>
</feature>
<organism evidence="8 9">
    <name type="scientific">Gaopeijia maritima</name>
    <dbReference type="NCBI Taxonomy" id="3119007"/>
    <lineage>
        <taxon>Bacteria</taxon>
        <taxon>Pseudomonadati</taxon>
        <taxon>Gemmatimonadota</taxon>
        <taxon>Longimicrobiia</taxon>
        <taxon>Gaopeijiales</taxon>
        <taxon>Gaopeijiaceae</taxon>
        <taxon>Gaopeijia</taxon>
    </lineage>
</organism>
<feature type="region of interest" description="Disordered" evidence="6">
    <location>
        <begin position="720"/>
        <end position="759"/>
    </location>
</feature>
<evidence type="ECO:0000259" key="7">
    <source>
        <dbReference type="PROSITE" id="PS50011"/>
    </source>
</evidence>
<dbReference type="GO" id="GO:0016301">
    <property type="term" value="F:kinase activity"/>
    <property type="evidence" value="ECO:0007669"/>
    <property type="project" value="UniProtKB-KW"/>
</dbReference>
<proteinExistence type="predicted"/>
<dbReference type="InterPro" id="IPR017441">
    <property type="entry name" value="Protein_kinase_ATP_BS"/>
</dbReference>
<evidence type="ECO:0000256" key="4">
    <source>
        <dbReference type="ARBA" id="ARBA00022840"/>
    </source>
</evidence>
<feature type="compositionally biased region" description="Low complexity" evidence="6">
    <location>
        <begin position="638"/>
        <end position="656"/>
    </location>
</feature>
<evidence type="ECO:0000256" key="2">
    <source>
        <dbReference type="ARBA" id="ARBA00022741"/>
    </source>
</evidence>
<sequence length="876" mass="90563">MPRQGPWQRILPRLQEVVAPRYEVQRLLGWGGMAGVYLAEEVRLKRRVAIKVIAPGLLMDPSQIERFEQEARTTAQLEHPNIVTIYEVNEREDLHYFTMTYVPGRSLGQVMAEASEPLAVEVVTAWLRQVAGALSYAHDRGVVHRDIKPGNILLDGDGNALVGDFGIAKVAEEPGLTRTGMLVGTPAYMSPEQCTTGKVSGASDQYSLGVVAYMLLCGEPPFDGSTIQVIQAHVNEAPQDIRERRADCPDALADVVMRMLAKAPGDRWPTLDDAIDALGGRAPRRTDPVRAVMARLSAWTHGVKLEFEDSGSAEQPSGPVELAVGDERRVRAVAIDHRGGPFPDRAVTFTTDPEGVIEVGETGRLEAVSAGRVTLRATSGRARAERVVEVIAAAATPGSAEGAAAVAETTGAAPGHGAGSTSEVDEVSSPELPPAPPAPAAPAGVGEADAGSHAEPGSESGTDVGPDVPTDAGAGAVADATAATGTRAAAPAASKASLQNGATRTPAETAAPAAPVLTRSRRRPDRPDRSWGPAVAAGLAVLVVGAGGLTWALRDSGPAAGDDSTPTAEVPESRTEATAASADPPAGGVETGDEGASGSDAALDVADAGTAAENDAADPPATPADDPSVNPGTDRAAESTPTSTTPPREASPAAPEMGTLRVVGTLPAGATVRVRGPGVNEVVAGGSARLAPGRYTVEFGAPGYEPARTEIDVRSGVTADWRPAPQPVAAEPESTDPAPTVNDGAADDPPASEPPATPDDAAAVREARIVAAIEAFGAALVSREPSRLRTAWPSISDADARPWEQFMASRDVRDLQVDITVPSVPEGSDDPVQVPFLLRLRYQNPGAPPPADPIPYRATVRRDGDRWVLAGLQAGN</sequence>
<evidence type="ECO:0000313" key="8">
    <source>
        <dbReference type="EMBL" id="MEK9500176.1"/>
    </source>
</evidence>
<dbReference type="SMART" id="SM00220">
    <property type="entry name" value="S_TKc"/>
    <property type="match status" value="1"/>
</dbReference>
<accession>A0ABU9E5Z9</accession>
<dbReference type="PROSITE" id="PS00107">
    <property type="entry name" value="PROTEIN_KINASE_ATP"/>
    <property type="match status" value="1"/>
</dbReference>
<dbReference type="InterPro" id="IPR000719">
    <property type="entry name" value="Prot_kinase_dom"/>
</dbReference>